<proteinExistence type="predicted"/>
<evidence type="ECO:0000313" key="2">
    <source>
        <dbReference type="EMBL" id="KAF5694808.1"/>
    </source>
</evidence>
<keyword evidence="3" id="KW-1185">Reference proteome</keyword>
<gene>
    <name evidence="2" type="ORF">FDENT_936</name>
</gene>
<dbReference type="EMBL" id="JAAOAK010000018">
    <property type="protein sequence ID" value="KAF5694808.1"/>
    <property type="molecule type" value="Genomic_DNA"/>
</dbReference>
<organism evidence="2 3">
    <name type="scientific">Fusarium denticulatum</name>
    <dbReference type="NCBI Taxonomy" id="48507"/>
    <lineage>
        <taxon>Eukaryota</taxon>
        <taxon>Fungi</taxon>
        <taxon>Dikarya</taxon>
        <taxon>Ascomycota</taxon>
        <taxon>Pezizomycotina</taxon>
        <taxon>Sordariomycetes</taxon>
        <taxon>Hypocreomycetidae</taxon>
        <taxon>Hypocreales</taxon>
        <taxon>Nectriaceae</taxon>
        <taxon>Fusarium</taxon>
        <taxon>Fusarium fujikuroi species complex</taxon>
    </lineage>
</organism>
<keyword evidence="1" id="KW-0175">Coiled coil</keyword>
<reference evidence="2 3" key="1">
    <citation type="submission" date="2020-05" db="EMBL/GenBank/DDBJ databases">
        <title>Identification and distribution of gene clusters putatively required for synthesis of sphingolipid metabolism inhibitors in phylogenetically diverse species of the filamentous fungus Fusarium.</title>
        <authorList>
            <person name="Kim H.-S."/>
            <person name="Busman M."/>
            <person name="Brown D.W."/>
            <person name="Divon H."/>
            <person name="Uhlig S."/>
            <person name="Proctor R.H."/>
        </authorList>
    </citation>
    <scope>NUCLEOTIDE SEQUENCE [LARGE SCALE GENOMIC DNA]</scope>
    <source>
        <strain evidence="2 3">NRRL 25311</strain>
    </source>
</reference>
<protein>
    <submittedName>
        <fullName evidence="2">Uncharacterized protein</fullName>
    </submittedName>
</protein>
<comment type="caution">
    <text evidence="2">The sequence shown here is derived from an EMBL/GenBank/DDBJ whole genome shotgun (WGS) entry which is preliminary data.</text>
</comment>
<name>A0A8H5XJA2_9HYPO</name>
<evidence type="ECO:0000313" key="3">
    <source>
        <dbReference type="Proteomes" id="UP000562682"/>
    </source>
</evidence>
<accession>A0A8H5XJA2</accession>
<evidence type="ECO:0000256" key="1">
    <source>
        <dbReference type="SAM" id="Coils"/>
    </source>
</evidence>
<sequence length="410" mass="45953">MTTASVEKPKSGAGADIIKVAQQLQHLAHLFSQGHPIPGISLTADDLKKARVLSPVTNITSHRRHSDLGFPREWVEDDGALAIALRDWRRDIDPKQLSSTPPVDKKPVQTTHTPIEADIAEADIESYANLSFLSYSMKREAHWVAKMKELEKKLRQTEQEKETIVRENVKLQRDVEAHQRQSESFHRALFDPKRKIHEDNLKAKVTLNANIHQLQSSLTVVNSKNESLVEENTVLKSCNKDLVTENEELAKTNKELELCSKTLVSENEELVRKTEKLELSNFDLLTENAALDAEIKDLDSDNETLITMAQKLLDKHALSREAMKKREDTLIAENQALKSKSKALVKATAAMKIDNKRCTAQVKDLDSSKDSLAAHNNDPSIRNAALGDKSKRLEETLKVDIDAKCSLGGQ</sequence>
<feature type="coiled-coil region" evidence="1">
    <location>
        <begin position="140"/>
        <end position="181"/>
    </location>
</feature>
<dbReference type="AlphaFoldDB" id="A0A8H5XJA2"/>
<dbReference type="Proteomes" id="UP000562682">
    <property type="component" value="Unassembled WGS sequence"/>
</dbReference>